<dbReference type="GO" id="GO:0043565">
    <property type="term" value="F:sequence-specific DNA binding"/>
    <property type="evidence" value="ECO:0007669"/>
    <property type="project" value="TreeGrafter"/>
</dbReference>
<dbReference type="GO" id="GO:0005634">
    <property type="term" value="C:nucleus"/>
    <property type="evidence" value="ECO:0007669"/>
    <property type="project" value="TreeGrafter"/>
</dbReference>
<proteinExistence type="predicted"/>
<gene>
    <name evidence="2" type="ORF">EZV62_006504</name>
</gene>
<dbReference type="Pfam" id="PF07887">
    <property type="entry name" value="Calmodulin_bind"/>
    <property type="match status" value="1"/>
</dbReference>
<name>A0A5C7I917_9ROSI</name>
<dbReference type="InterPro" id="IPR046831">
    <property type="entry name" value="Calmodulin_bind_N"/>
</dbReference>
<dbReference type="GO" id="GO:0003700">
    <property type="term" value="F:DNA-binding transcription factor activity"/>
    <property type="evidence" value="ECO:0007669"/>
    <property type="project" value="TreeGrafter"/>
</dbReference>
<keyword evidence="3" id="KW-1185">Reference proteome</keyword>
<dbReference type="PANTHER" id="PTHR31713">
    <property type="entry name" value="OS02G0177800 PROTEIN"/>
    <property type="match status" value="1"/>
</dbReference>
<reference evidence="3" key="1">
    <citation type="journal article" date="2019" name="Gigascience">
        <title>De novo genome assembly of the endangered Acer yangbiense, a plant species with extremely small populations endemic to Yunnan Province, China.</title>
        <authorList>
            <person name="Yang J."/>
            <person name="Wariss H.M."/>
            <person name="Tao L."/>
            <person name="Zhang R."/>
            <person name="Yun Q."/>
            <person name="Hollingsworth P."/>
            <person name="Dao Z."/>
            <person name="Luo G."/>
            <person name="Guo H."/>
            <person name="Ma Y."/>
            <person name="Sun W."/>
        </authorList>
    </citation>
    <scope>NUCLEOTIDE SEQUENCE [LARGE SCALE GENOMIC DNA]</scope>
    <source>
        <strain evidence="3">cv. Malutang</strain>
    </source>
</reference>
<dbReference type="Proteomes" id="UP000323000">
    <property type="component" value="Chromosome 3"/>
</dbReference>
<organism evidence="2 3">
    <name type="scientific">Acer yangbiense</name>
    <dbReference type="NCBI Taxonomy" id="1000413"/>
    <lineage>
        <taxon>Eukaryota</taxon>
        <taxon>Viridiplantae</taxon>
        <taxon>Streptophyta</taxon>
        <taxon>Embryophyta</taxon>
        <taxon>Tracheophyta</taxon>
        <taxon>Spermatophyta</taxon>
        <taxon>Magnoliopsida</taxon>
        <taxon>eudicotyledons</taxon>
        <taxon>Gunneridae</taxon>
        <taxon>Pentapetalae</taxon>
        <taxon>rosids</taxon>
        <taxon>malvids</taxon>
        <taxon>Sapindales</taxon>
        <taxon>Sapindaceae</taxon>
        <taxon>Hippocastanoideae</taxon>
        <taxon>Acereae</taxon>
        <taxon>Acer</taxon>
    </lineage>
</organism>
<sequence>MNLEYHPLTILKYFNVTPSSCDLFYLKESNFGFHVDLVHRTSLDQILVPNGDFGFEDKENWTEQEFNAKVVHEREGKRPLVTGEPNITLRDGVGIINDISFTDNSSWIKCQKFRLGARVVQSIGGQVRIKEAISEAFVVQKPLVKSIKEQAYSNVSSFVQVDGPAIFGPTKSLPTLQAEPISSSTTGTFGNNINALNLGDCSINIEPISEYREAAWCRIQAATMCSSVQLDLAARRNDVQQTSKIEKSKDAKQPKKIRTYVRLRKRI</sequence>
<accession>A0A5C7I917</accession>
<protein>
    <recommendedName>
        <fullName evidence="1">Calmodulin binding protein-like N-terminal domain-containing protein</fullName>
    </recommendedName>
</protein>
<dbReference type="OrthoDB" id="1604062at2759"/>
<dbReference type="GO" id="GO:0005516">
    <property type="term" value="F:calmodulin binding"/>
    <property type="evidence" value="ECO:0007669"/>
    <property type="project" value="InterPro"/>
</dbReference>
<evidence type="ECO:0000313" key="3">
    <source>
        <dbReference type="Proteomes" id="UP000323000"/>
    </source>
</evidence>
<dbReference type="PANTHER" id="PTHR31713:SF43">
    <property type="entry name" value="CALMODULIN-BINDING PROTEIN 60 G"/>
    <property type="match status" value="1"/>
</dbReference>
<dbReference type="EMBL" id="VAHF01000003">
    <property type="protein sequence ID" value="TXG65229.1"/>
    <property type="molecule type" value="Genomic_DNA"/>
</dbReference>
<dbReference type="AlphaFoldDB" id="A0A5C7I917"/>
<comment type="caution">
    <text evidence="2">The sequence shown here is derived from an EMBL/GenBank/DDBJ whole genome shotgun (WGS) entry which is preliminary data.</text>
</comment>
<evidence type="ECO:0000259" key="1">
    <source>
        <dbReference type="Pfam" id="PF07887"/>
    </source>
</evidence>
<dbReference type="GO" id="GO:0080142">
    <property type="term" value="P:regulation of salicylic acid biosynthetic process"/>
    <property type="evidence" value="ECO:0007669"/>
    <property type="project" value="TreeGrafter"/>
</dbReference>
<feature type="domain" description="Calmodulin binding protein-like N-terminal" evidence="1">
    <location>
        <begin position="45"/>
        <end position="140"/>
    </location>
</feature>
<dbReference type="InterPro" id="IPR012416">
    <property type="entry name" value="CBP60"/>
</dbReference>
<evidence type="ECO:0000313" key="2">
    <source>
        <dbReference type="EMBL" id="TXG65229.1"/>
    </source>
</evidence>